<evidence type="ECO:0000256" key="5">
    <source>
        <dbReference type="SAM" id="MobiDB-lite"/>
    </source>
</evidence>
<feature type="region of interest" description="Disordered" evidence="5">
    <location>
        <begin position="251"/>
        <end position="279"/>
    </location>
</feature>
<dbReference type="PROSITE" id="PS50192">
    <property type="entry name" value="T_SNARE"/>
    <property type="match status" value="1"/>
</dbReference>
<dbReference type="SUPFAM" id="SSF58038">
    <property type="entry name" value="SNARE fusion complex"/>
    <property type="match status" value="1"/>
</dbReference>
<accession>A0A4P9ZT23</accession>
<evidence type="ECO:0000313" key="8">
    <source>
        <dbReference type="EMBL" id="RKP36736.1"/>
    </source>
</evidence>
<dbReference type="EMBL" id="ML002603">
    <property type="protein sequence ID" value="RKP36736.1"/>
    <property type="molecule type" value="Genomic_DNA"/>
</dbReference>
<feature type="compositionally biased region" description="Basic and acidic residues" evidence="5">
    <location>
        <begin position="266"/>
        <end position="275"/>
    </location>
</feature>
<dbReference type="GO" id="GO:0000329">
    <property type="term" value="C:fungal-type vacuole membrane"/>
    <property type="evidence" value="ECO:0007669"/>
    <property type="project" value="UniProtKB-ARBA"/>
</dbReference>
<proteinExistence type="predicted"/>
<dbReference type="SMART" id="SM00312">
    <property type="entry name" value="PX"/>
    <property type="match status" value="1"/>
</dbReference>
<dbReference type="FunFam" id="1.20.5.110:FF:000058">
    <property type="entry name" value="VAM7p Vacuolar SNARE protein"/>
    <property type="match status" value="1"/>
</dbReference>
<dbReference type="InterPro" id="IPR001683">
    <property type="entry name" value="PX_dom"/>
</dbReference>
<dbReference type="SMART" id="SM00397">
    <property type="entry name" value="t_SNARE"/>
    <property type="match status" value="1"/>
</dbReference>
<dbReference type="CDD" id="cd15858">
    <property type="entry name" value="SNARE_VAM7"/>
    <property type="match status" value="1"/>
</dbReference>
<dbReference type="AlphaFoldDB" id="A0A4P9ZT23"/>
<dbReference type="SUPFAM" id="SSF64268">
    <property type="entry name" value="PX domain"/>
    <property type="match status" value="1"/>
</dbReference>
<feature type="domain" description="PX" evidence="7">
    <location>
        <begin position="2"/>
        <end position="153"/>
    </location>
</feature>
<evidence type="ECO:0000256" key="2">
    <source>
        <dbReference type="ARBA" id="ARBA00022554"/>
    </source>
</evidence>
<keyword evidence="9" id="KW-1185">Reference proteome</keyword>
<name>A0A4P9ZT23_9FUNG</name>
<evidence type="ECO:0000256" key="1">
    <source>
        <dbReference type="ARBA" id="ARBA00004116"/>
    </source>
</evidence>
<dbReference type="GO" id="GO:0007034">
    <property type="term" value="P:vacuolar transport"/>
    <property type="evidence" value="ECO:0007669"/>
    <property type="project" value="UniProtKB-ARBA"/>
</dbReference>
<dbReference type="GO" id="GO:0035091">
    <property type="term" value="F:phosphatidylinositol binding"/>
    <property type="evidence" value="ECO:0007669"/>
    <property type="project" value="InterPro"/>
</dbReference>
<organism evidence="8 9">
    <name type="scientific">Dimargaris cristalligena</name>
    <dbReference type="NCBI Taxonomy" id="215637"/>
    <lineage>
        <taxon>Eukaryota</taxon>
        <taxon>Fungi</taxon>
        <taxon>Fungi incertae sedis</taxon>
        <taxon>Zoopagomycota</taxon>
        <taxon>Kickxellomycotina</taxon>
        <taxon>Dimargaritomycetes</taxon>
        <taxon>Dimargaritales</taxon>
        <taxon>Dimargaritaceae</taxon>
        <taxon>Dimargaris</taxon>
    </lineage>
</organism>
<keyword evidence="3" id="KW-0175">Coiled coil</keyword>
<protein>
    <submittedName>
        <fullName evidence="8">Phox homologous domain-containing protein</fullName>
    </submittedName>
</protein>
<keyword evidence="2" id="KW-0926">Vacuole</keyword>
<dbReference type="Gene3D" id="1.20.5.110">
    <property type="match status" value="1"/>
</dbReference>
<dbReference type="STRING" id="215637.A0A4P9ZT23"/>
<evidence type="ECO:0000313" key="9">
    <source>
        <dbReference type="Proteomes" id="UP000268162"/>
    </source>
</evidence>
<dbReference type="Pfam" id="PF00787">
    <property type="entry name" value="PX"/>
    <property type="match status" value="1"/>
</dbReference>
<dbReference type="Gene3D" id="3.30.1520.10">
    <property type="entry name" value="Phox-like domain"/>
    <property type="match status" value="1"/>
</dbReference>
<dbReference type="GO" id="GO:0097576">
    <property type="term" value="P:vacuole fusion"/>
    <property type="evidence" value="ECO:0007669"/>
    <property type="project" value="UniProtKB-ARBA"/>
</dbReference>
<gene>
    <name evidence="8" type="ORF">BJ085DRAFT_15532</name>
</gene>
<evidence type="ECO:0000256" key="4">
    <source>
        <dbReference type="ARBA" id="ARBA00054927"/>
    </source>
</evidence>
<dbReference type="InterPro" id="IPR036871">
    <property type="entry name" value="PX_dom_sf"/>
</dbReference>
<reference evidence="9" key="1">
    <citation type="journal article" date="2018" name="Nat. Microbiol.">
        <title>Leveraging single-cell genomics to expand the fungal tree of life.</title>
        <authorList>
            <person name="Ahrendt S.R."/>
            <person name="Quandt C.A."/>
            <person name="Ciobanu D."/>
            <person name="Clum A."/>
            <person name="Salamov A."/>
            <person name="Andreopoulos B."/>
            <person name="Cheng J.F."/>
            <person name="Woyke T."/>
            <person name="Pelin A."/>
            <person name="Henrissat B."/>
            <person name="Reynolds N.K."/>
            <person name="Benny G.L."/>
            <person name="Smith M.E."/>
            <person name="James T.Y."/>
            <person name="Grigoriev I.V."/>
        </authorList>
    </citation>
    <scope>NUCLEOTIDE SEQUENCE [LARGE SCALE GENOMIC DNA]</scope>
    <source>
        <strain evidence="9">RSA 468</strain>
    </source>
</reference>
<evidence type="ECO:0000259" key="6">
    <source>
        <dbReference type="PROSITE" id="PS50192"/>
    </source>
</evidence>
<dbReference type="PROSITE" id="PS50195">
    <property type="entry name" value="PX"/>
    <property type="match status" value="1"/>
</dbReference>
<comment type="subcellular location">
    <subcellularLocation>
        <location evidence="1">Vacuole</location>
    </subcellularLocation>
</comment>
<comment type="function">
    <text evidence="4">Essential for proper morphogenesis of the vacuole. May exist as structural reinforcement on the surface of the vacuolar membrane and be required for maintenance against rupture by osmotic pressure.</text>
</comment>
<dbReference type="InterPro" id="IPR000727">
    <property type="entry name" value="T_SNARE_dom"/>
</dbReference>
<evidence type="ECO:0000259" key="7">
    <source>
        <dbReference type="PROSITE" id="PS50195"/>
    </source>
</evidence>
<sequence length="349" mass="39835">MENIRNIQVPRYRRVKTPEDHVQYQVLVQAAVRSWHVWRRYSDFEALHGALQAQCPNLPAPPEQLPPKSWPQMRPKLDARREGLEKYLRAILHHSEPGWRASGPWGRFLEIPELRHGCGDPLWTAQSWSDEFRQLAALNREVRNILLKRDLGSSRNEVAVVHQCTLRAKQLLADTGARGLALERGLRALANAKLISEGEERRRHDALVTWRDELNQLNLQESYQQNAQRHDQLVNHGRTTSASTRSTRIFGNITSSSGGGIGGGSREARETEETKGLANSDLLTLQRDRMATQDGQLQQFSQILRRQNQLGTAIGDELDIQNQLLSEFSEDLDRTGTKLNNARKQLNRF</sequence>
<dbReference type="GO" id="GO:0016192">
    <property type="term" value="P:vesicle-mediated transport"/>
    <property type="evidence" value="ECO:0007669"/>
    <property type="project" value="UniProtKB-ARBA"/>
</dbReference>
<feature type="domain" description="T-SNARE coiled-coil homology" evidence="6">
    <location>
        <begin position="287"/>
        <end position="349"/>
    </location>
</feature>
<evidence type="ECO:0000256" key="3">
    <source>
        <dbReference type="ARBA" id="ARBA00023054"/>
    </source>
</evidence>
<dbReference type="Proteomes" id="UP000268162">
    <property type="component" value="Unassembled WGS sequence"/>
</dbReference>